<feature type="compositionally biased region" description="Low complexity" evidence="25">
    <location>
        <begin position="1213"/>
        <end position="1224"/>
    </location>
</feature>
<keyword evidence="20" id="KW-0325">Glycoprotein</keyword>
<dbReference type="InterPro" id="IPR000719">
    <property type="entry name" value="Prot_kinase_dom"/>
</dbReference>
<dbReference type="GO" id="GO:0005021">
    <property type="term" value="F:vascular endothelial growth factor receptor activity"/>
    <property type="evidence" value="ECO:0007669"/>
    <property type="project" value="TreeGrafter"/>
</dbReference>
<evidence type="ECO:0000256" key="18">
    <source>
        <dbReference type="ARBA" id="ARBA00023157"/>
    </source>
</evidence>
<evidence type="ECO:0000256" key="7">
    <source>
        <dbReference type="ARBA" id="ARBA00022679"/>
    </source>
</evidence>
<dbReference type="InterPro" id="IPR007110">
    <property type="entry name" value="Ig-like_dom"/>
</dbReference>
<dbReference type="SMART" id="SM00219">
    <property type="entry name" value="TyrKc"/>
    <property type="match status" value="1"/>
</dbReference>
<evidence type="ECO:0000256" key="9">
    <source>
        <dbReference type="ARBA" id="ARBA00022729"/>
    </source>
</evidence>
<dbReference type="InterPro" id="IPR013098">
    <property type="entry name" value="Ig_I-set"/>
</dbReference>
<dbReference type="PANTHER" id="PTHR24416">
    <property type="entry name" value="TYROSINE-PROTEIN KINASE RECEPTOR"/>
    <property type="match status" value="1"/>
</dbReference>
<keyword evidence="7" id="KW-0808">Transferase</keyword>
<evidence type="ECO:0000256" key="20">
    <source>
        <dbReference type="ARBA" id="ARBA00023180"/>
    </source>
</evidence>
<evidence type="ECO:0000256" key="23">
    <source>
        <dbReference type="PROSITE-ProRule" id="PRU10141"/>
    </source>
</evidence>
<feature type="domain" description="Ig-like" evidence="27">
    <location>
        <begin position="785"/>
        <end position="876"/>
    </location>
</feature>
<dbReference type="SUPFAM" id="SSF48726">
    <property type="entry name" value="Immunoglobulin"/>
    <property type="match status" value="6"/>
</dbReference>
<evidence type="ECO:0000256" key="24">
    <source>
        <dbReference type="RuleBase" id="RU000311"/>
    </source>
</evidence>
<evidence type="ECO:0000256" key="4">
    <source>
        <dbReference type="ARBA" id="ARBA00022475"/>
    </source>
</evidence>
<evidence type="ECO:0000259" key="27">
    <source>
        <dbReference type="PROSITE" id="PS50835"/>
    </source>
</evidence>
<dbReference type="EC" id="2.7.10.1" evidence="2"/>
<organism evidence="28 29">
    <name type="scientific">Phascolarctos cinereus</name>
    <name type="common">Koala</name>
    <dbReference type="NCBI Taxonomy" id="38626"/>
    <lineage>
        <taxon>Eukaryota</taxon>
        <taxon>Metazoa</taxon>
        <taxon>Chordata</taxon>
        <taxon>Craniata</taxon>
        <taxon>Vertebrata</taxon>
        <taxon>Euteleostomi</taxon>
        <taxon>Mammalia</taxon>
        <taxon>Metatheria</taxon>
        <taxon>Diprotodontia</taxon>
        <taxon>Phascolarctidae</taxon>
        <taxon>Phascolarctos</taxon>
    </lineage>
</organism>
<feature type="compositionally biased region" description="Pro residues" evidence="25">
    <location>
        <begin position="186"/>
        <end position="210"/>
    </location>
</feature>
<keyword evidence="16" id="KW-0472">Membrane</keyword>
<feature type="compositionally biased region" description="Pro residues" evidence="25">
    <location>
        <begin position="67"/>
        <end position="86"/>
    </location>
</feature>
<keyword evidence="12" id="KW-0418">Kinase</keyword>
<keyword evidence="14 23" id="KW-0067">ATP-binding</keyword>
<dbReference type="PANTHER" id="PTHR24416:SF552">
    <property type="entry name" value="RECEPTOR PROTEIN-TYROSINE KINASE"/>
    <property type="match status" value="1"/>
</dbReference>
<evidence type="ECO:0000313" key="28">
    <source>
        <dbReference type="Proteomes" id="UP000515140"/>
    </source>
</evidence>
<sequence>MRGGEEGQGGEGRGQEREVPEPPPPGPRGLSLAPPTPPPPRTRRRHSARSSLQTGRVPGRLAAASLPPRPPLCSPLCPCPRRPPALGPSSSSAQPEPEPEPELARRREPAAQSEPPRPIGEPAGRGRTATTTQGGGSRRGASDLGNEGVANSWPQPVHGPAGPLPAQPRTPEAQATLAQPTALRAGPPPSPPLLPYRLSPPLPSLQPSPPHVAQQADGVSEACASRSKMLRLCCGAVPAALLLLACFCVPGLANNEEALIKPKLSFLEDQVVIPAGSPFDITCRGSASLAWRWGNSSSSGSFRISERRCSDDPLLICNQLTIFSMVASDTGYFTCSYRDISDSEDPSFMTRVYVYVKNDSQPFVKRYYDEPLVITVFSGAQEVIVPCRVTSPELNVKLDLFNPGKFNYTSKDWNPQKGFTIIRPSFQFFSSLLQCVTKVSGKTHVSLYLPQKVETKKENISIRVNHKKLLAGETLSLSCTAETTFNGRIKLDWEYKRKGNKANPRCCEVKRNMDQRTPVYKSYSNLTIWNVTVEDSGLYRCQEGNGSSLQASINITVLEKAYINVTYRRNTVYEVISGHGMQKLSVRVDAFPRPNVTWYKDGQLIPENLTYHSDPLRYRLTITDVKVKHSGSYTIVLSNTQHGLYENRTIQLFVYERPKIYEKETDLNKTQPVFLGSEHILRCTASGTPPPTFRWAWEPCITSDAMCRERGKRIELSKATLEKGLYDVNQIQSIEETIISSGDRNKTLSMLTITSSTSSGVYFCTAYNKVGRDERVMKVYVSDVPGHVETRPQVLAIEGHDTQLTCRAARYVYDSLAWFNPFGEKVPTSSTEKRVNKYSISLTLTIRNVSRQQEGQYKCKAWYQRNTTAVLERTARLFTRGKSPVQLCPLAACPKENLGSGIRGPDCALKKLPPYVIENLTDLDVNSSGKIVLQCKVGGTPTPGITWLKNGNAILPASGISLENNTLVIERAKKDDEGTYKCKATNEIGQVSTSALITVAGSEERSSVEVIILVCTGLAATLFWLLLTLVIRKLRKPNAPDIKTGYLSIIMDPEEVPLDQQCDQLPYDSSKWEFPRDRLRLGKTLGHGAFGKVVEASAFGIDKSSTCKTVAVKMLKECATSNECKALMSELKILIHIGHHLNVVNLLGACTKPGGPLMVIVEFCKYGNLSNFLRGKRGDFIAFKTQDTSEQGEKKAEDSDCDLTELTKRRLESVASTGSSASSGFIEDKTYSDSEEEEEDSEDLSKRPLTLEDLICYSYQVAKGMEFLASRKCIHRDLAARNILLTDNNVVKICDFGLARDIYKDPDYVRKGDARLPLKWMAPEAIFDKIYTTQSDVWSFGVLLWEIFSLGASPYPGVQIDEDFCLRLKEGSRMKSPEYSTPEIYETMLDCWNGVCAERPTFTELVERLGDLLQASVQQEGKDYIPLNMFDKELDFKASPMEGNLNNDPTHQSTEEDSSGIQMRPLSGKTSSEVLVEPKKTRPEENKLESRLVLPSVKRLETRSWPYGLMALALRATSRSKESVLLSEEKEALQPQLPAQLDEDDPLAYALEDSILLPLDPALECHSPPPDYNSVVHYSDSLV</sequence>
<keyword evidence="5" id="KW-0597">Phosphoprotein</keyword>
<dbReference type="Pfam" id="PF00047">
    <property type="entry name" value="ig"/>
    <property type="match status" value="1"/>
</dbReference>
<keyword evidence="18" id="KW-1015">Disulfide bond</keyword>
<evidence type="ECO:0000313" key="29">
    <source>
        <dbReference type="RefSeq" id="XP_020835329.1"/>
    </source>
</evidence>
<dbReference type="PROSITE" id="PS00109">
    <property type="entry name" value="PROTEIN_KINASE_TYR"/>
    <property type="match status" value="1"/>
</dbReference>
<evidence type="ECO:0000256" key="5">
    <source>
        <dbReference type="ARBA" id="ARBA00022553"/>
    </source>
</evidence>
<dbReference type="GO" id="GO:0005886">
    <property type="term" value="C:plasma membrane"/>
    <property type="evidence" value="ECO:0007669"/>
    <property type="project" value="UniProtKB-SubCell"/>
</dbReference>
<dbReference type="GO" id="GO:0043235">
    <property type="term" value="C:receptor complex"/>
    <property type="evidence" value="ECO:0007669"/>
    <property type="project" value="TreeGrafter"/>
</dbReference>
<evidence type="ECO:0000256" key="25">
    <source>
        <dbReference type="SAM" id="MobiDB-lite"/>
    </source>
</evidence>
<evidence type="ECO:0000256" key="11">
    <source>
        <dbReference type="ARBA" id="ARBA00022741"/>
    </source>
</evidence>
<proteinExistence type="inferred from homology"/>
<keyword evidence="10" id="KW-0677">Repeat</keyword>
<dbReference type="PRINTS" id="PR01832">
    <property type="entry name" value="VEGFRECEPTOR"/>
</dbReference>
<feature type="domain" description="Ig-like" evidence="27">
    <location>
        <begin position="578"/>
        <end position="651"/>
    </location>
</feature>
<dbReference type="InterPro" id="IPR055229">
    <property type="entry name" value="VEGFR1-3_5th"/>
</dbReference>
<dbReference type="Pfam" id="PF07714">
    <property type="entry name" value="PK_Tyr_Ser-Thr"/>
    <property type="match status" value="1"/>
</dbReference>
<evidence type="ECO:0000259" key="26">
    <source>
        <dbReference type="PROSITE" id="PS50011"/>
    </source>
</evidence>
<dbReference type="GO" id="GO:0005524">
    <property type="term" value="F:ATP binding"/>
    <property type="evidence" value="ECO:0007669"/>
    <property type="project" value="UniProtKB-UniRule"/>
</dbReference>
<comment type="catalytic activity">
    <reaction evidence="22">
        <text>L-tyrosyl-[protein] + ATP = O-phospho-L-tyrosyl-[protein] + ADP + H(+)</text>
        <dbReference type="Rhea" id="RHEA:10596"/>
        <dbReference type="Rhea" id="RHEA-COMP:10136"/>
        <dbReference type="Rhea" id="RHEA-COMP:20101"/>
        <dbReference type="ChEBI" id="CHEBI:15378"/>
        <dbReference type="ChEBI" id="CHEBI:30616"/>
        <dbReference type="ChEBI" id="CHEBI:46858"/>
        <dbReference type="ChEBI" id="CHEBI:61978"/>
        <dbReference type="ChEBI" id="CHEBI:456216"/>
        <dbReference type="EC" id="2.7.10.1"/>
    </reaction>
</comment>
<dbReference type="InterPro" id="IPR020635">
    <property type="entry name" value="Tyr_kinase_cat_dom"/>
</dbReference>
<dbReference type="InterPro" id="IPR003599">
    <property type="entry name" value="Ig_sub"/>
</dbReference>
<feature type="compositionally biased region" description="Gly residues" evidence="25">
    <location>
        <begin position="1"/>
        <end position="12"/>
    </location>
</feature>
<dbReference type="FunFam" id="2.60.40.10:FF:000143">
    <property type="entry name" value="Vascular endothelial growth factor receptor 3"/>
    <property type="match status" value="1"/>
</dbReference>
<dbReference type="InterPro" id="IPR013151">
    <property type="entry name" value="Immunoglobulin_dom"/>
</dbReference>
<dbReference type="InterPro" id="IPR013783">
    <property type="entry name" value="Ig-like_fold"/>
</dbReference>
<keyword evidence="19 24" id="KW-0675">Receptor</keyword>
<evidence type="ECO:0000256" key="12">
    <source>
        <dbReference type="ARBA" id="ARBA00022777"/>
    </source>
</evidence>
<dbReference type="GO" id="GO:0030335">
    <property type="term" value="P:positive regulation of cell migration"/>
    <property type="evidence" value="ECO:0007669"/>
    <property type="project" value="TreeGrafter"/>
</dbReference>
<dbReference type="FunFam" id="2.60.40.10:FF:000411">
    <property type="entry name" value="Vascular endothelial growth factor receptor 3"/>
    <property type="match status" value="1"/>
</dbReference>
<evidence type="ECO:0000256" key="2">
    <source>
        <dbReference type="ARBA" id="ARBA00011902"/>
    </source>
</evidence>
<feature type="domain" description="Protein kinase" evidence="26">
    <location>
        <begin position="1079"/>
        <end position="1413"/>
    </location>
</feature>
<keyword evidence="28" id="KW-1185">Reference proteome</keyword>
<accession>A0A6P5JVY5</accession>
<dbReference type="SMART" id="SM00408">
    <property type="entry name" value="IGc2"/>
    <property type="match status" value="6"/>
</dbReference>
<dbReference type="KEGG" id="pcw:110203184"/>
<dbReference type="InterPro" id="IPR001245">
    <property type="entry name" value="Ser-Thr/Tyr_kinase_cat_dom"/>
</dbReference>
<keyword evidence="21 24" id="KW-0393">Immunoglobulin domain</keyword>
<evidence type="ECO:0000256" key="17">
    <source>
        <dbReference type="ARBA" id="ARBA00023137"/>
    </source>
</evidence>
<evidence type="ECO:0000256" key="14">
    <source>
        <dbReference type="ARBA" id="ARBA00022840"/>
    </source>
</evidence>
<dbReference type="FunFam" id="1.10.510.10:FF:002412">
    <property type="match status" value="1"/>
</dbReference>
<evidence type="ECO:0000256" key="10">
    <source>
        <dbReference type="ARBA" id="ARBA00022737"/>
    </source>
</evidence>
<dbReference type="InterPro" id="IPR036179">
    <property type="entry name" value="Ig-like_dom_sf"/>
</dbReference>
<dbReference type="GO" id="GO:0048010">
    <property type="term" value="P:vascular endothelial growth factor receptor signaling pathway"/>
    <property type="evidence" value="ECO:0007669"/>
    <property type="project" value="UniProtKB-ARBA"/>
</dbReference>
<dbReference type="InterPro" id="IPR017441">
    <property type="entry name" value="Protein_kinase_ATP_BS"/>
</dbReference>
<evidence type="ECO:0000256" key="1">
    <source>
        <dbReference type="ARBA" id="ARBA00004251"/>
    </source>
</evidence>
<feature type="compositionally biased region" description="Acidic residues" evidence="25">
    <location>
        <begin position="1233"/>
        <end position="1242"/>
    </location>
</feature>
<feature type="domain" description="Ig-like" evidence="27">
    <location>
        <begin position="450"/>
        <end position="554"/>
    </location>
</feature>
<keyword evidence="9" id="KW-0732">Signal</keyword>
<dbReference type="SMART" id="SM00409">
    <property type="entry name" value="IG"/>
    <property type="match status" value="6"/>
</dbReference>
<keyword evidence="11 23" id="KW-0547">Nucleotide-binding</keyword>
<evidence type="ECO:0000256" key="13">
    <source>
        <dbReference type="ARBA" id="ARBA00022782"/>
    </source>
</evidence>
<dbReference type="PROSITE" id="PS50011">
    <property type="entry name" value="PROTEIN_KINASE_DOM"/>
    <property type="match status" value="1"/>
</dbReference>
<dbReference type="SUPFAM" id="SSF56112">
    <property type="entry name" value="Protein kinase-like (PK-like)"/>
    <property type="match status" value="1"/>
</dbReference>
<dbReference type="InterPro" id="IPR041348">
    <property type="entry name" value="VEGFR-2_TMD"/>
</dbReference>
<evidence type="ECO:0000256" key="19">
    <source>
        <dbReference type="ARBA" id="ARBA00023170"/>
    </source>
</evidence>
<dbReference type="GO" id="GO:0043408">
    <property type="term" value="P:regulation of MAPK cascade"/>
    <property type="evidence" value="ECO:0007669"/>
    <property type="project" value="TreeGrafter"/>
</dbReference>
<gene>
    <name evidence="29" type="primary">LOC110203184</name>
</gene>
<keyword evidence="6" id="KW-0037">Angiogenesis</keyword>
<feature type="region of interest" description="Disordered" evidence="25">
    <location>
        <begin position="1212"/>
        <end position="1245"/>
    </location>
</feature>
<evidence type="ECO:0000256" key="3">
    <source>
        <dbReference type="ARBA" id="ARBA00022473"/>
    </source>
</evidence>
<keyword evidence="4" id="KW-1003">Cell membrane</keyword>
<keyword evidence="3" id="KW-0217">Developmental protein</keyword>
<protein>
    <recommendedName>
        <fullName evidence="2">receptor protein-tyrosine kinase</fullName>
        <ecNumber evidence="2">2.7.10.1</ecNumber>
    </recommendedName>
</protein>
<dbReference type="Gene3D" id="3.30.200.20">
    <property type="entry name" value="Phosphorylase Kinase, domain 1"/>
    <property type="match status" value="1"/>
</dbReference>
<dbReference type="PROSITE" id="PS00107">
    <property type="entry name" value="PROTEIN_KINASE_ATP"/>
    <property type="match status" value="1"/>
</dbReference>
<dbReference type="Pfam" id="PF21339">
    <property type="entry name" value="VEGFR-1-like_Ig-like"/>
    <property type="match status" value="1"/>
</dbReference>
<dbReference type="Proteomes" id="UP000515140">
    <property type="component" value="Unplaced"/>
</dbReference>
<dbReference type="FunFam" id="3.30.200.20:FF:000041">
    <property type="entry name" value="Vascular endothelial growth factor receptor 2"/>
    <property type="match status" value="1"/>
</dbReference>
<dbReference type="Pfam" id="PF17988">
    <property type="entry name" value="VEGFR-2_TMD"/>
    <property type="match status" value="1"/>
</dbReference>
<keyword evidence="15" id="KW-1133">Transmembrane helix</keyword>
<dbReference type="GO" id="GO:0001525">
    <property type="term" value="P:angiogenesis"/>
    <property type="evidence" value="ECO:0007669"/>
    <property type="project" value="UniProtKB-KW"/>
</dbReference>
<dbReference type="GO" id="GO:0045446">
    <property type="term" value="P:endothelial cell differentiation"/>
    <property type="evidence" value="ECO:0007669"/>
    <property type="project" value="TreeGrafter"/>
</dbReference>
<evidence type="ECO:0000256" key="22">
    <source>
        <dbReference type="ARBA" id="ARBA00051243"/>
    </source>
</evidence>
<feature type="binding site" evidence="23">
    <location>
        <position position="1113"/>
    </location>
    <ligand>
        <name>ATP</name>
        <dbReference type="ChEBI" id="CHEBI:30616"/>
    </ligand>
</feature>
<dbReference type="Pfam" id="PF22971">
    <property type="entry name" value="Ig_VEGFR-1-like_5th"/>
    <property type="match status" value="1"/>
</dbReference>
<evidence type="ECO:0000256" key="6">
    <source>
        <dbReference type="ARBA" id="ARBA00022657"/>
    </source>
</evidence>
<dbReference type="InterPro" id="IPR011009">
    <property type="entry name" value="Kinase-like_dom_sf"/>
</dbReference>
<dbReference type="InterPro" id="IPR003598">
    <property type="entry name" value="Ig_sub2"/>
</dbReference>
<evidence type="ECO:0000256" key="16">
    <source>
        <dbReference type="ARBA" id="ARBA00023136"/>
    </source>
</evidence>
<dbReference type="Pfam" id="PF07679">
    <property type="entry name" value="I-set"/>
    <property type="match status" value="1"/>
</dbReference>
<keyword evidence="13" id="KW-0221">Differentiation</keyword>
<dbReference type="InterPro" id="IPR008266">
    <property type="entry name" value="Tyr_kinase_AS"/>
</dbReference>
<name>A0A6P5JVY5_PHACI</name>
<comment type="subcellular location">
    <subcellularLocation>
        <location evidence="1">Cell membrane</location>
        <topology evidence="1">Single-pass type I membrane protein</topology>
    </subcellularLocation>
    <subcellularLocation>
        <location evidence="24">Membrane</location>
        <topology evidence="24">Single-pass type I membrane protein</topology>
    </subcellularLocation>
</comment>
<dbReference type="InterPro" id="IPR001824">
    <property type="entry name" value="Tyr_kinase_rcpt_3_CS"/>
</dbReference>
<dbReference type="GO" id="GO:0045766">
    <property type="term" value="P:positive regulation of angiogenesis"/>
    <property type="evidence" value="ECO:0007669"/>
    <property type="project" value="TreeGrafter"/>
</dbReference>
<dbReference type="PROSITE" id="PS00240">
    <property type="entry name" value="RECEPTOR_TYR_KIN_III"/>
    <property type="match status" value="1"/>
</dbReference>
<dbReference type="PROSITE" id="PS50835">
    <property type="entry name" value="IG_LIKE"/>
    <property type="match status" value="5"/>
</dbReference>
<keyword evidence="8 24" id="KW-0812">Transmembrane</keyword>
<dbReference type="FunFam" id="2.60.40.10:FF:000247">
    <property type="entry name" value="Vascular endothelial growth factor receptor 3"/>
    <property type="match status" value="1"/>
</dbReference>
<dbReference type="Gene3D" id="1.10.510.10">
    <property type="entry name" value="Transferase(Phosphotransferase) domain 1"/>
    <property type="match status" value="1"/>
</dbReference>
<dbReference type="RefSeq" id="XP_020835329.1">
    <property type="nucleotide sequence ID" value="XM_020979670.1"/>
</dbReference>
<comment type="similarity">
    <text evidence="24">Belongs to the protein kinase superfamily. Tyr protein kinase family. CSF-1/PDGF receptor subfamily.</text>
</comment>
<dbReference type="InterPro" id="IPR050122">
    <property type="entry name" value="RTK"/>
</dbReference>
<keyword evidence="17" id="KW-0829">Tyrosine-protein kinase</keyword>
<dbReference type="Pfam" id="PF22854">
    <property type="entry name" value="VEGFR1-3_N_Ig-like"/>
    <property type="match status" value="1"/>
</dbReference>
<feature type="domain" description="Ig-like" evidence="27">
    <location>
        <begin position="658"/>
        <end position="782"/>
    </location>
</feature>
<dbReference type="GO" id="GO:0019838">
    <property type="term" value="F:growth factor binding"/>
    <property type="evidence" value="ECO:0007669"/>
    <property type="project" value="TreeGrafter"/>
</dbReference>
<dbReference type="InterPro" id="IPR055238">
    <property type="entry name" value="VEGFR1-3_N_Ig-like"/>
</dbReference>
<dbReference type="Pfam" id="PF13927">
    <property type="entry name" value="Ig_3"/>
    <property type="match status" value="2"/>
</dbReference>
<evidence type="ECO:0000256" key="8">
    <source>
        <dbReference type="ARBA" id="ARBA00022692"/>
    </source>
</evidence>
<reference evidence="29" key="1">
    <citation type="submission" date="2025-08" db="UniProtKB">
        <authorList>
            <consortium name="RefSeq"/>
        </authorList>
    </citation>
    <scope>IDENTIFICATION</scope>
    <source>
        <tissue evidence="29">Spleen</tissue>
    </source>
</reference>
<evidence type="ECO:0000256" key="15">
    <source>
        <dbReference type="ARBA" id="ARBA00022989"/>
    </source>
</evidence>
<feature type="region of interest" description="Disordered" evidence="25">
    <location>
        <begin position="1439"/>
        <end position="1472"/>
    </location>
</feature>
<feature type="domain" description="Ig-like" evidence="27">
    <location>
        <begin position="914"/>
        <end position="998"/>
    </location>
</feature>
<dbReference type="Gene3D" id="2.60.40.10">
    <property type="entry name" value="Immunoglobulins"/>
    <property type="match status" value="7"/>
</dbReference>
<dbReference type="GeneID" id="110203184"/>
<dbReference type="InParanoid" id="A0A6P5JVY5"/>
<dbReference type="GO" id="GO:0016477">
    <property type="term" value="P:cell migration"/>
    <property type="evidence" value="ECO:0007669"/>
    <property type="project" value="TreeGrafter"/>
</dbReference>
<feature type="region of interest" description="Disordered" evidence="25">
    <location>
        <begin position="1"/>
        <end position="213"/>
    </location>
</feature>
<evidence type="ECO:0000256" key="21">
    <source>
        <dbReference type="ARBA" id="ARBA00023319"/>
    </source>
</evidence>